<dbReference type="Ensembl" id="ENSPCET00000017433.1">
    <property type="protein sequence ID" value="ENSPCEP00000016840.1"/>
    <property type="gene ID" value="ENSPCEG00000013141.1"/>
</dbReference>
<feature type="domain" description="Ig-like" evidence="6">
    <location>
        <begin position="159"/>
        <end position="235"/>
    </location>
</feature>
<protein>
    <recommendedName>
        <fullName evidence="6">Ig-like domain-containing protein</fullName>
    </recommendedName>
</protein>
<dbReference type="GO" id="GO:0009897">
    <property type="term" value="C:external side of plasma membrane"/>
    <property type="evidence" value="ECO:0007669"/>
    <property type="project" value="TreeGrafter"/>
</dbReference>
<reference evidence="7" key="2">
    <citation type="submission" date="2025-09" db="UniProtKB">
        <authorList>
            <consortium name="Ensembl"/>
        </authorList>
    </citation>
    <scope>IDENTIFICATION</scope>
</reference>
<feature type="domain" description="Ig-like" evidence="6">
    <location>
        <begin position="4"/>
        <end position="121"/>
    </location>
</feature>
<evidence type="ECO:0000313" key="8">
    <source>
        <dbReference type="Proteomes" id="UP000694393"/>
    </source>
</evidence>
<dbReference type="InterPro" id="IPR003599">
    <property type="entry name" value="Ig_sub"/>
</dbReference>
<evidence type="ECO:0000256" key="5">
    <source>
        <dbReference type="ARBA" id="ARBA00023319"/>
    </source>
</evidence>
<sequence>KKIPNLQLKILNDREPIRVNHSATAMKEKQAISIIGNTAELSCIKASVEKFVLSNLRVFWQTKDNSVVHTLSSGHENVSQQSINFRNRTRLFQDKLEDGIFSLLLLNVSLRDENTYHCIVQKKDPFFQVIHKEDVVLKIAANNSQPVLRGPLGMSPNIGEEVTLNCSYSQGYPKPKVYWIDGKDNSSLHPSEAEIIQDTDGTYSVFSTLKINTTSDVTVGCIIENELLQQNQTLSLLLCKNFGNHSDPPSAPVVQYKSHTKPSSILKECFQNKDILVYGGSMTLLKSHCMGFFPLSYSRSLASFEVLFSVPKADWKTRKHC</sequence>
<evidence type="ECO:0000256" key="1">
    <source>
        <dbReference type="ARBA" id="ARBA00004370"/>
    </source>
</evidence>
<evidence type="ECO:0000256" key="4">
    <source>
        <dbReference type="ARBA" id="ARBA00023136"/>
    </source>
</evidence>
<dbReference type="InterPro" id="IPR050504">
    <property type="entry name" value="IgSF_BTN/MOG"/>
</dbReference>
<dbReference type="PANTHER" id="PTHR24100">
    <property type="entry name" value="BUTYROPHILIN"/>
    <property type="match status" value="1"/>
</dbReference>
<dbReference type="SUPFAM" id="SSF48726">
    <property type="entry name" value="Immunoglobulin"/>
    <property type="match status" value="2"/>
</dbReference>
<dbReference type="SMART" id="SM00409">
    <property type="entry name" value="IG"/>
    <property type="match status" value="2"/>
</dbReference>
<evidence type="ECO:0000259" key="6">
    <source>
        <dbReference type="PROSITE" id="PS50835"/>
    </source>
</evidence>
<dbReference type="InterPro" id="IPR036179">
    <property type="entry name" value="Ig-like_dom_sf"/>
</dbReference>
<dbReference type="PROSITE" id="PS50835">
    <property type="entry name" value="IG_LIKE"/>
    <property type="match status" value="2"/>
</dbReference>
<dbReference type="InterPro" id="IPR013783">
    <property type="entry name" value="Ig-like_fold"/>
</dbReference>
<accession>A0A8C8S8R0</accession>
<evidence type="ECO:0000256" key="2">
    <source>
        <dbReference type="ARBA" id="ARBA00022692"/>
    </source>
</evidence>
<reference evidence="7" key="1">
    <citation type="submission" date="2025-08" db="UniProtKB">
        <authorList>
            <consortium name="Ensembl"/>
        </authorList>
    </citation>
    <scope>IDENTIFICATION</scope>
</reference>
<keyword evidence="8" id="KW-1185">Reference proteome</keyword>
<dbReference type="InterPro" id="IPR007110">
    <property type="entry name" value="Ig-like_dom"/>
</dbReference>
<evidence type="ECO:0000313" key="7">
    <source>
        <dbReference type="Ensembl" id="ENSPCEP00000016840.1"/>
    </source>
</evidence>
<dbReference type="GO" id="GO:0050852">
    <property type="term" value="P:T cell receptor signaling pathway"/>
    <property type="evidence" value="ECO:0007669"/>
    <property type="project" value="TreeGrafter"/>
</dbReference>
<keyword evidence="3" id="KW-1133">Transmembrane helix</keyword>
<dbReference type="AlphaFoldDB" id="A0A8C8S8R0"/>
<dbReference type="Proteomes" id="UP000694393">
    <property type="component" value="Unplaced"/>
</dbReference>
<comment type="subcellular location">
    <subcellularLocation>
        <location evidence="1">Membrane</location>
    </subcellularLocation>
</comment>
<name>A0A8C8S8R0_9SAUR</name>
<evidence type="ECO:0000256" key="3">
    <source>
        <dbReference type="ARBA" id="ARBA00022989"/>
    </source>
</evidence>
<proteinExistence type="predicted"/>
<dbReference type="Gene3D" id="2.60.40.10">
    <property type="entry name" value="Immunoglobulins"/>
    <property type="match status" value="2"/>
</dbReference>
<dbReference type="FunFam" id="2.60.40.10:FF:000088">
    <property type="entry name" value="Butyrophilin subfamily 1 member A1"/>
    <property type="match status" value="1"/>
</dbReference>
<organism evidence="7 8">
    <name type="scientific">Pelusios castaneus</name>
    <name type="common">West African mud turtle</name>
    <dbReference type="NCBI Taxonomy" id="367368"/>
    <lineage>
        <taxon>Eukaryota</taxon>
        <taxon>Metazoa</taxon>
        <taxon>Chordata</taxon>
        <taxon>Craniata</taxon>
        <taxon>Vertebrata</taxon>
        <taxon>Euteleostomi</taxon>
        <taxon>Archelosauria</taxon>
        <taxon>Testudinata</taxon>
        <taxon>Testudines</taxon>
        <taxon>Pleurodira</taxon>
        <taxon>Pelomedusidae</taxon>
        <taxon>Pelusios</taxon>
    </lineage>
</organism>
<dbReference type="GO" id="GO:0005102">
    <property type="term" value="F:signaling receptor binding"/>
    <property type="evidence" value="ECO:0007669"/>
    <property type="project" value="TreeGrafter"/>
</dbReference>
<keyword evidence="2" id="KW-0812">Transmembrane</keyword>
<dbReference type="Pfam" id="PF22705">
    <property type="entry name" value="C2-set_3"/>
    <property type="match status" value="1"/>
</dbReference>
<dbReference type="SMART" id="SM00407">
    <property type="entry name" value="IGc1"/>
    <property type="match status" value="1"/>
</dbReference>
<dbReference type="InterPro" id="IPR053896">
    <property type="entry name" value="BTN3A2-like_Ig-C"/>
</dbReference>
<keyword evidence="4" id="KW-0472">Membrane</keyword>
<dbReference type="PANTHER" id="PTHR24100:SF151">
    <property type="entry name" value="ICOS LIGAND"/>
    <property type="match status" value="1"/>
</dbReference>
<dbReference type="GO" id="GO:0001817">
    <property type="term" value="P:regulation of cytokine production"/>
    <property type="evidence" value="ECO:0007669"/>
    <property type="project" value="TreeGrafter"/>
</dbReference>
<keyword evidence="5" id="KW-0393">Immunoglobulin domain</keyword>
<dbReference type="InterPro" id="IPR003597">
    <property type="entry name" value="Ig_C1-set"/>
</dbReference>